<organism evidence="1 2">
    <name type="scientific">Vermiconidia calcicola</name>
    <dbReference type="NCBI Taxonomy" id="1690605"/>
    <lineage>
        <taxon>Eukaryota</taxon>
        <taxon>Fungi</taxon>
        <taxon>Dikarya</taxon>
        <taxon>Ascomycota</taxon>
        <taxon>Pezizomycotina</taxon>
        <taxon>Dothideomycetes</taxon>
        <taxon>Dothideomycetidae</taxon>
        <taxon>Mycosphaerellales</taxon>
        <taxon>Extremaceae</taxon>
        <taxon>Vermiconidia</taxon>
    </lineage>
</organism>
<dbReference type="EMBL" id="JAUTXU010000019">
    <property type="protein sequence ID" value="KAK3721000.1"/>
    <property type="molecule type" value="Genomic_DNA"/>
</dbReference>
<dbReference type="Proteomes" id="UP001281147">
    <property type="component" value="Unassembled WGS sequence"/>
</dbReference>
<protein>
    <submittedName>
        <fullName evidence="1">Uncharacterized protein</fullName>
    </submittedName>
</protein>
<keyword evidence="2" id="KW-1185">Reference proteome</keyword>
<accession>A0ACC3NRM4</accession>
<evidence type="ECO:0000313" key="2">
    <source>
        <dbReference type="Proteomes" id="UP001281147"/>
    </source>
</evidence>
<proteinExistence type="predicted"/>
<name>A0ACC3NRM4_9PEZI</name>
<evidence type="ECO:0000313" key="1">
    <source>
        <dbReference type="EMBL" id="KAK3721000.1"/>
    </source>
</evidence>
<sequence length="116" mass="13269">MADRLNGTIPPEWWYHGFSSSPKSNNEEEVEFSNARPLDDLDTALDSSYPFEPWRDNIFDLNGEGAALVKKYPIASPRASSISPPLRPASPKRKFEEEDFPTTKSDKRRKATLKRR</sequence>
<gene>
    <name evidence="1" type="ORF">LTR37_003290</name>
</gene>
<reference evidence="1" key="1">
    <citation type="submission" date="2023-07" db="EMBL/GenBank/DDBJ databases">
        <title>Black Yeasts Isolated from many extreme environments.</title>
        <authorList>
            <person name="Coleine C."/>
            <person name="Stajich J.E."/>
            <person name="Selbmann L."/>
        </authorList>
    </citation>
    <scope>NUCLEOTIDE SEQUENCE</scope>
    <source>
        <strain evidence="1">CCFEE 5714</strain>
    </source>
</reference>
<comment type="caution">
    <text evidence="1">The sequence shown here is derived from an EMBL/GenBank/DDBJ whole genome shotgun (WGS) entry which is preliminary data.</text>
</comment>